<sequence>MEGDVRTLERRLHALKRRGANVLLVGVPEVDAACGRLLGSDDEDRRRLFVLGDGATTTPASRADQWGRDPMSVGVVEVPSEGTRSAAASRPIGDGGPAPDGPDEGVDDAPDRSDAAGSDAAPDAPRGPVEPVGPATGPANASVPWARESETPWYSRTEPGDLTAAARHVHVHLSRFEVADPEPSEVRVCLDPLDGLAAGADPAAVRRFLQVVTDRVRMSRGMAHYHLPAAADGFREDVTSLFDATVETQSIDGDPYQRWTLHSEELKTDWLPL</sequence>
<dbReference type="RefSeq" id="WP_267625152.1">
    <property type="nucleotide sequence ID" value="NZ_JAODIW010000010.1"/>
</dbReference>
<evidence type="ECO:0000313" key="2">
    <source>
        <dbReference type="EMBL" id="MFC4356713.1"/>
    </source>
</evidence>
<dbReference type="Pfam" id="PF24336">
    <property type="entry name" value="DUF7504"/>
    <property type="match status" value="1"/>
</dbReference>
<protein>
    <submittedName>
        <fullName evidence="2">Uncharacterized protein</fullName>
    </submittedName>
</protein>
<dbReference type="EMBL" id="JBHSDS010000002">
    <property type="protein sequence ID" value="MFC4356713.1"/>
    <property type="molecule type" value="Genomic_DNA"/>
</dbReference>
<accession>A0ABD5P794</accession>
<dbReference type="InterPro" id="IPR055927">
    <property type="entry name" value="DUF7504"/>
</dbReference>
<name>A0ABD5P794_9EURY</name>
<keyword evidence="3" id="KW-1185">Reference proteome</keyword>
<dbReference type="AlphaFoldDB" id="A0ABD5P794"/>
<reference evidence="2 3" key="1">
    <citation type="journal article" date="2019" name="Int. J. Syst. Evol. Microbiol.">
        <title>The Global Catalogue of Microorganisms (GCM) 10K type strain sequencing project: providing services to taxonomists for standard genome sequencing and annotation.</title>
        <authorList>
            <consortium name="The Broad Institute Genomics Platform"/>
            <consortium name="The Broad Institute Genome Sequencing Center for Infectious Disease"/>
            <person name="Wu L."/>
            <person name="Ma J."/>
        </authorList>
    </citation>
    <scope>NUCLEOTIDE SEQUENCE [LARGE SCALE GENOMIC DNA]</scope>
    <source>
        <strain evidence="2 3">CGMCC 1.12553</strain>
    </source>
</reference>
<feature type="compositionally biased region" description="Low complexity" evidence="1">
    <location>
        <begin position="115"/>
        <end position="127"/>
    </location>
</feature>
<feature type="region of interest" description="Disordered" evidence="1">
    <location>
        <begin position="80"/>
        <end position="146"/>
    </location>
</feature>
<comment type="caution">
    <text evidence="2">The sequence shown here is derived from an EMBL/GenBank/DDBJ whole genome shotgun (WGS) entry which is preliminary data.</text>
</comment>
<evidence type="ECO:0000256" key="1">
    <source>
        <dbReference type="SAM" id="MobiDB-lite"/>
    </source>
</evidence>
<proteinExistence type="predicted"/>
<organism evidence="2 3">
    <name type="scientific">Halobium salinum</name>
    <dbReference type="NCBI Taxonomy" id="1364940"/>
    <lineage>
        <taxon>Archaea</taxon>
        <taxon>Methanobacteriati</taxon>
        <taxon>Methanobacteriota</taxon>
        <taxon>Stenosarchaea group</taxon>
        <taxon>Halobacteria</taxon>
        <taxon>Halobacteriales</taxon>
        <taxon>Haloferacaceae</taxon>
        <taxon>Halobium</taxon>
    </lineage>
</organism>
<evidence type="ECO:0000313" key="3">
    <source>
        <dbReference type="Proteomes" id="UP001595921"/>
    </source>
</evidence>
<dbReference type="Proteomes" id="UP001595921">
    <property type="component" value="Unassembled WGS sequence"/>
</dbReference>
<gene>
    <name evidence="2" type="ORF">ACFO0N_01985</name>
</gene>